<gene>
    <name evidence="4" type="ORF">QFW77_11800</name>
</gene>
<accession>A0ABT6JAQ7</accession>
<dbReference type="PROSITE" id="PS51468">
    <property type="entry name" value="VIT"/>
    <property type="match status" value="1"/>
</dbReference>
<proteinExistence type="predicted"/>
<dbReference type="Proteomes" id="UP001156940">
    <property type="component" value="Unassembled WGS sequence"/>
</dbReference>
<comment type="caution">
    <text evidence="4">The sequence shown here is derived from an EMBL/GenBank/DDBJ whole genome shotgun (WGS) entry which is preliminary data.</text>
</comment>
<evidence type="ECO:0000313" key="4">
    <source>
        <dbReference type="EMBL" id="MDH5823670.1"/>
    </source>
</evidence>
<dbReference type="Pfam" id="PF09906">
    <property type="entry name" value="DUF2135"/>
    <property type="match status" value="1"/>
</dbReference>
<keyword evidence="5" id="KW-1185">Reference proteome</keyword>
<organism evidence="4 5">
    <name type="scientific">Luteimonas endophytica</name>
    <dbReference type="NCBI Taxonomy" id="3042023"/>
    <lineage>
        <taxon>Bacteria</taxon>
        <taxon>Pseudomonadati</taxon>
        <taxon>Pseudomonadota</taxon>
        <taxon>Gammaproteobacteria</taxon>
        <taxon>Lysobacterales</taxon>
        <taxon>Lysobacteraceae</taxon>
        <taxon>Luteimonas</taxon>
    </lineage>
</organism>
<evidence type="ECO:0000256" key="1">
    <source>
        <dbReference type="SAM" id="MobiDB-lite"/>
    </source>
</evidence>
<feature type="chain" id="PRO_5046665143" evidence="2">
    <location>
        <begin position="22"/>
        <end position="989"/>
    </location>
</feature>
<dbReference type="Gene3D" id="1.25.40.10">
    <property type="entry name" value="Tetratricopeptide repeat domain"/>
    <property type="match status" value="1"/>
</dbReference>
<protein>
    <submittedName>
        <fullName evidence="4">VIT domain-containing protein</fullName>
    </submittedName>
</protein>
<reference evidence="4 5" key="1">
    <citation type="submission" date="2023-04" db="EMBL/GenBank/DDBJ databases">
        <title>Luteimonas endophyticus RD2P54.</title>
        <authorList>
            <person name="Sun J.-Q."/>
        </authorList>
    </citation>
    <scope>NUCLEOTIDE SEQUENCE [LARGE SCALE GENOMIC DNA]</scope>
    <source>
        <strain evidence="4 5">RD2P54</strain>
    </source>
</reference>
<feature type="compositionally biased region" description="Low complexity" evidence="1">
    <location>
        <begin position="664"/>
        <end position="676"/>
    </location>
</feature>
<feature type="domain" description="VIT" evidence="3">
    <location>
        <begin position="31"/>
        <end position="159"/>
    </location>
</feature>
<evidence type="ECO:0000256" key="2">
    <source>
        <dbReference type="SAM" id="SignalP"/>
    </source>
</evidence>
<sequence length="989" mass="106926">MRHPIMAALLCAALAHAPAPAQDGGHLTAPIAPPLIRVAPEELPVRLESASVVVEPGAGVARTTIDMVFGNPNARVLEGNLQFPLRPGQQVVGFALDIDGRMRDAVPVEKTRGRQVFEEIQRRGIDPGLLEQTEGDFFRLRVYPFPAGGSRRVRVTLLEPLTRDGAGRAATVPLQFAAGLDSLHLSVLGRDRPELVGLMRDRAMTTGRDGIHRLRLERSAFRPQRGVTLRFPAATAPATRLQVHDGDTWFLAEIPVGDTAPPRTPPARIGLLWDSSASGLRRAHDLEFALLDAYFEAAGDARVELIRLRDTAEVAGAFEIADGDWRALRRALEDTVYDGASNPGGWTPDPAIGEYLLFGDGLFNYGAQPFPTLGGAQRLFAIHAGSAGDSVRLAALAAANRGSSIALEDSGGLAAAEAALLRAPPRLVSMDGVGAVDLVAESMVARDGFLRIAGRLTEPAARLRLRLSRGGRVEPVEVRIGDAPHGGLAAMQWARFSLAALRADPGRNRAAIAAIGRRFGVVTPETSLLVLEDVADYVRYRIQPPAALRDAFERLQATASAEHRQGRQARLDAVAAAWAERTDWWQRAFPKEAPREAPMRALGDADAEVAEGAAVATAAIARDEAAREASARPLAQASAPPPAPVGAAPEPATLDRAHPTGSRPQQAVSAPGASPAAPAATIALQPWRPDSPYARRLRQAAAADLYAMYLDERARQPQGTAFHLDVADLLFERGQPGLALRVLSNLAEMDLDNRHVLRVLGYRLMQADRADLALPVLERVLAMGAEEPQSYRDLALAYAATGQRQQAVEALYQVVEGEWDGRFQDIEQTALAELNAIVATAPEPLDTDRFDPRLLRNLPLDLRVVLGWDSDNSDMDLWVTDPNGEKAYYGNRLTRQGGRMSRDFTGGYGPEEFALRDAKPGTYRVEANFFGDRQQLVAGATTLQLWLSTGFGTPAQRDRKVTLRLAERAETVLVGEFEVAPSPARQRHR</sequence>
<dbReference type="SUPFAM" id="SSF48452">
    <property type="entry name" value="TPR-like"/>
    <property type="match status" value="1"/>
</dbReference>
<evidence type="ECO:0000259" key="3">
    <source>
        <dbReference type="PROSITE" id="PS51468"/>
    </source>
</evidence>
<dbReference type="Pfam" id="PF08487">
    <property type="entry name" value="VIT"/>
    <property type="match status" value="1"/>
</dbReference>
<feature type="signal peptide" evidence="2">
    <location>
        <begin position="1"/>
        <end position="21"/>
    </location>
</feature>
<dbReference type="EMBL" id="JARXRM010000035">
    <property type="protein sequence ID" value="MDH5823670.1"/>
    <property type="molecule type" value="Genomic_DNA"/>
</dbReference>
<keyword evidence="2" id="KW-0732">Signal</keyword>
<evidence type="ECO:0000313" key="5">
    <source>
        <dbReference type="Proteomes" id="UP001156940"/>
    </source>
</evidence>
<dbReference type="InterPro" id="IPR019220">
    <property type="entry name" value="DUF2135"/>
</dbReference>
<dbReference type="Gene3D" id="2.60.120.380">
    <property type="match status" value="1"/>
</dbReference>
<dbReference type="InterPro" id="IPR011990">
    <property type="entry name" value="TPR-like_helical_dom_sf"/>
</dbReference>
<dbReference type="RefSeq" id="WP_280574915.1">
    <property type="nucleotide sequence ID" value="NZ_JARXRM010000035.1"/>
</dbReference>
<feature type="region of interest" description="Disordered" evidence="1">
    <location>
        <begin position="627"/>
        <end position="676"/>
    </location>
</feature>
<name>A0ABT6JAQ7_9GAMM</name>
<dbReference type="InterPro" id="IPR013694">
    <property type="entry name" value="VIT"/>
</dbReference>